<keyword evidence="3 5" id="KW-0067">ATP-binding</keyword>
<dbReference type="SMART" id="SM00382">
    <property type="entry name" value="AAA"/>
    <property type="match status" value="1"/>
</dbReference>
<dbReference type="AlphaFoldDB" id="A0A0S7WRW9"/>
<dbReference type="Gene3D" id="3.40.50.300">
    <property type="entry name" value="P-loop containing nucleotide triphosphate hydrolases"/>
    <property type="match status" value="1"/>
</dbReference>
<comment type="caution">
    <text evidence="5">The sequence shown here is derived from an EMBL/GenBank/DDBJ whole genome shotgun (WGS) entry which is preliminary data.</text>
</comment>
<dbReference type="EMBL" id="LIZS01000044">
    <property type="protein sequence ID" value="KPJ52735.1"/>
    <property type="molecule type" value="Genomic_DNA"/>
</dbReference>
<dbReference type="GO" id="GO:0005524">
    <property type="term" value="F:ATP binding"/>
    <property type="evidence" value="ECO:0007669"/>
    <property type="project" value="UniProtKB-KW"/>
</dbReference>
<accession>A0A0S7WRW9</accession>
<dbReference type="PROSITE" id="PS50893">
    <property type="entry name" value="ABC_TRANSPORTER_2"/>
    <property type="match status" value="1"/>
</dbReference>
<name>A0A0S7WRW9_UNCT6</name>
<evidence type="ECO:0000313" key="5">
    <source>
        <dbReference type="EMBL" id="KPJ52735.1"/>
    </source>
</evidence>
<dbReference type="Pfam" id="PF12399">
    <property type="entry name" value="BCA_ABC_TP_C"/>
    <property type="match status" value="1"/>
</dbReference>
<reference evidence="5 6" key="1">
    <citation type="journal article" date="2015" name="Microbiome">
        <title>Genomic resolution of linkages in carbon, nitrogen, and sulfur cycling among widespread estuary sediment bacteria.</title>
        <authorList>
            <person name="Baker B.J."/>
            <person name="Lazar C.S."/>
            <person name="Teske A.P."/>
            <person name="Dick G.J."/>
        </authorList>
    </citation>
    <scope>NUCLEOTIDE SEQUENCE [LARGE SCALE GENOMIC DNA]</scope>
    <source>
        <strain evidence="5">DG_24</strain>
    </source>
</reference>
<evidence type="ECO:0000256" key="2">
    <source>
        <dbReference type="ARBA" id="ARBA00022741"/>
    </source>
</evidence>
<dbReference type="InterPro" id="IPR051120">
    <property type="entry name" value="ABC_AA/LPS_Transport"/>
</dbReference>
<dbReference type="PANTHER" id="PTHR45772">
    <property type="entry name" value="CONSERVED COMPONENT OF ABC TRANSPORTER FOR NATURAL AMINO ACIDS-RELATED"/>
    <property type="match status" value="1"/>
</dbReference>
<dbReference type="InterPro" id="IPR032823">
    <property type="entry name" value="BCA_ABC_TP_C"/>
</dbReference>
<evidence type="ECO:0000256" key="1">
    <source>
        <dbReference type="ARBA" id="ARBA00022448"/>
    </source>
</evidence>
<dbReference type="Pfam" id="PF00005">
    <property type="entry name" value="ABC_tran"/>
    <property type="match status" value="1"/>
</dbReference>
<organism evidence="5 6">
    <name type="scientific">candidate division TA06 bacterium DG_24</name>
    <dbReference type="NCBI Taxonomy" id="1703770"/>
    <lineage>
        <taxon>Bacteria</taxon>
        <taxon>Bacteria division TA06</taxon>
    </lineage>
</organism>
<evidence type="ECO:0000256" key="3">
    <source>
        <dbReference type="ARBA" id="ARBA00022840"/>
    </source>
</evidence>
<evidence type="ECO:0000259" key="4">
    <source>
        <dbReference type="PROSITE" id="PS50893"/>
    </source>
</evidence>
<proteinExistence type="predicted"/>
<dbReference type="GO" id="GO:0015808">
    <property type="term" value="P:L-alanine transport"/>
    <property type="evidence" value="ECO:0007669"/>
    <property type="project" value="TreeGrafter"/>
</dbReference>
<gene>
    <name evidence="5" type="primary">livG</name>
    <name evidence="5" type="ORF">AMJ39_07110</name>
</gene>
<dbReference type="GO" id="GO:1903806">
    <property type="term" value="P:L-isoleucine import across plasma membrane"/>
    <property type="evidence" value="ECO:0007669"/>
    <property type="project" value="TreeGrafter"/>
</dbReference>
<dbReference type="GO" id="GO:0042941">
    <property type="term" value="P:D-alanine transmembrane transport"/>
    <property type="evidence" value="ECO:0007669"/>
    <property type="project" value="TreeGrafter"/>
</dbReference>
<dbReference type="PATRIC" id="fig|1703770.3.peg.1768"/>
<dbReference type="GO" id="GO:0005886">
    <property type="term" value="C:plasma membrane"/>
    <property type="evidence" value="ECO:0007669"/>
    <property type="project" value="TreeGrafter"/>
</dbReference>
<dbReference type="GO" id="GO:0015188">
    <property type="term" value="F:L-isoleucine transmembrane transporter activity"/>
    <property type="evidence" value="ECO:0007669"/>
    <property type="project" value="TreeGrafter"/>
</dbReference>
<dbReference type="CDD" id="cd03219">
    <property type="entry name" value="ABC_Mj1267_LivG_branched"/>
    <property type="match status" value="1"/>
</dbReference>
<dbReference type="InterPro" id="IPR003593">
    <property type="entry name" value="AAA+_ATPase"/>
</dbReference>
<dbReference type="GO" id="GO:0015192">
    <property type="term" value="F:L-phenylalanine transmembrane transporter activity"/>
    <property type="evidence" value="ECO:0007669"/>
    <property type="project" value="TreeGrafter"/>
</dbReference>
<protein>
    <submittedName>
        <fullName evidence="5">Leucine/isoleucine/valine transporter ATP-binding subunit</fullName>
    </submittedName>
</protein>
<dbReference type="SUPFAM" id="SSF52540">
    <property type="entry name" value="P-loop containing nucleoside triphosphate hydrolases"/>
    <property type="match status" value="1"/>
</dbReference>
<dbReference type="STRING" id="1703770.AMJ39_07110"/>
<keyword evidence="1" id="KW-0813">Transport</keyword>
<sequence length="274" mass="30954">MALLETDGITMRFGGLVAVADFRVRIEEGELVGLIGPNGSGKTTVFNMITGIYRPTQNRVRFLDRDITGERPDRITALGIARTFQNIRLLNSLSVLDNVMVAHHVRLRSTPWEAMFRLPRYVREERLMREDSERLLELVDLHTVRDASAGSLPYGRQRRLEIARAIATTPKLLLLDEPAAGMNPQETNALMEFIQRIRREFDLTIFIIEHDMKVIMGICERILVLDYGVTIAQGTPEEIQGDRKVIEAYLGTEWAGGARGRAEQGSTPEEKHDA</sequence>
<dbReference type="InterPro" id="IPR027417">
    <property type="entry name" value="P-loop_NTPase"/>
</dbReference>
<dbReference type="FunFam" id="3.40.50.300:FF:000421">
    <property type="entry name" value="Branched-chain amino acid ABC transporter ATP-binding protein"/>
    <property type="match status" value="1"/>
</dbReference>
<dbReference type="GO" id="GO:0016887">
    <property type="term" value="F:ATP hydrolysis activity"/>
    <property type="evidence" value="ECO:0007669"/>
    <property type="project" value="InterPro"/>
</dbReference>
<evidence type="ECO:0000313" key="6">
    <source>
        <dbReference type="Proteomes" id="UP000052008"/>
    </source>
</evidence>
<dbReference type="InterPro" id="IPR003439">
    <property type="entry name" value="ABC_transporter-like_ATP-bd"/>
</dbReference>
<dbReference type="PANTHER" id="PTHR45772:SF7">
    <property type="entry name" value="AMINO ACID ABC TRANSPORTER ATP-BINDING PROTEIN"/>
    <property type="match status" value="1"/>
</dbReference>
<dbReference type="GO" id="GO:0005304">
    <property type="term" value="F:L-valine transmembrane transporter activity"/>
    <property type="evidence" value="ECO:0007669"/>
    <property type="project" value="TreeGrafter"/>
</dbReference>
<feature type="domain" description="ABC transporter" evidence="4">
    <location>
        <begin position="4"/>
        <end position="252"/>
    </location>
</feature>
<dbReference type="GO" id="GO:1903805">
    <property type="term" value="P:L-valine import across plasma membrane"/>
    <property type="evidence" value="ECO:0007669"/>
    <property type="project" value="TreeGrafter"/>
</dbReference>
<keyword evidence="2" id="KW-0547">Nucleotide-binding</keyword>
<dbReference type="Proteomes" id="UP000052008">
    <property type="component" value="Unassembled WGS sequence"/>
</dbReference>